<feature type="domain" description="Glycoside hydrolase family 2 catalytic" evidence="14">
    <location>
        <begin position="317"/>
        <end position="618"/>
    </location>
</feature>
<dbReference type="GO" id="GO:0005615">
    <property type="term" value="C:extracellular space"/>
    <property type="evidence" value="ECO:0007669"/>
    <property type="project" value="TreeGrafter"/>
</dbReference>
<keyword evidence="11" id="KW-0326">Glycosidase</keyword>
<evidence type="ECO:0000313" key="17">
    <source>
        <dbReference type="EnsemblMetazoa" id="CapteP123745"/>
    </source>
</evidence>
<evidence type="ECO:0000256" key="3">
    <source>
        <dbReference type="ARBA" id="ARBA00007401"/>
    </source>
</evidence>
<evidence type="ECO:0000256" key="9">
    <source>
        <dbReference type="ARBA" id="ARBA00023180"/>
    </source>
</evidence>
<dbReference type="Pfam" id="PF00703">
    <property type="entry name" value="Glyco_hydro_2"/>
    <property type="match status" value="1"/>
</dbReference>
<evidence type="ECO:0000259" key="14">
    <source>
        <dbReference type="Pfam" id="PF02836"/>
    </source>
</evidence>
<dbReference type="FunFam" id="3.20.20.80:FF:000029">
    <property type="entry name" value="Beta-glucuronidase"/>
    <property type="match status" value="1"/>
</dbReference>
<keyword evidence="8" id="KW-0378">Hydrolase</keyword>
<evidence type="ECO:0000256" key="5">
    <source>
        <dbReference type="ARBA" id="ARBA00012761"/>
    </source>
</evidence>
<comment type="subunit">
    <text evidence="4">Homotetramer.</text>
</comment>
<dbReference type="EC" id="3.2.1.31" evidence="5"/>
<dbReference type="HOGENOM" id="CLU_006501_6_1_1"/>
<dbReference type="NCBIfam" id="NF007538">
    <property type="entry name" value="PRK10150.1"/>
    <property type="match status" value="1"/>
</dbReference>
<dbReference type="InterPro" id="IPR006101">
    <property type="entry name" value="Glyco_hydro_2"/>
</dbReference>
<evidence type="ECO:0000256" key="7">
    <source>
        <dbReference type="ARBA" id="ARBA00022729"/>
    </source>
</evidence>
<comment type="function">
    <text evidence="1">Plays an important role in the degradation of dermatan and keratan sulfates.</text>
</comment>
<evidence type="ECO:0000256" key="10">
    <source>
        <dbReference type="ARBA" id="ARBA00023228"/>
    </source>
</evidence>
<dbReference type="PANTHER" id="PTHR10066">
    <property type="entry name" value="BETA-GLUCURONIDASE"/>
    <property type="match status" value="1"/>
</dbReference>
<dbReference type="Gene3D" id="3.20.20.80">
    <property type="entry name" value="Glycosidases"/>
    <property type="match status" value="1"/>
</dbReference>
<dbReference type="SUPFAM" id="SSF51445">
    <property type="entry name" value="(Trans)glycosidases"/>
    <property type="match status" value="1"/>
</dbReference>
<dbReference type="PANTHER" id="PTHR10066:SF67">
    <property type="entry name" value="BETA-GLUCURONIDASE"/>
    <property type="match status" value="1"/>
</dbReference>
<dbReference type="STRING" id="283909.R7U298"/>
<evidence type="ECO:0000256" key="12">
    <source>
        <dbReference type="SAM" id="SignalP"/>
    </source>
</evidence>
<dbReference type="GO" id="GO:0005764">
    <property type="term" value="C:lysosome"/>
    <property type="evidence" value="ECO:0007669"/>
    <property type="project" value="UniProtKB-SubCell"/>
</dbReference>
<feature type="domain" description="Glycosyl hydrolases family 2 sugar binding" evidence="15">
    <location>
        <begin position="34"/>
        <end position="215"/>
    </location>
</feature>
<evidence type="ECO:0000256" key="1">
    <source>
        <dbReference type="ARBA" id="ARBA00003025"/>
    </source>
</evidence>
<dbReference type="SUPFAM" id="SSF49785">
    <property type="entry name" value="Galactose-binding domain-like"/>
    <property type="match status" value="1"/>
</dbReference>
<gene>
    <name evidence="16" type="ORF">CAPTEDRAFT_123745</name>
</gene>
<evidence type="ECO:0000313" key="16">
    <source>
        <dbReference type="EMBL" id="ELU00445.1"/>
    </source>
</evidence>
<protein>
    <recommendedName>
        <fullName evidence="6">Beta-glucuronidase</fullName>
        <ecNumber evidence="5">3.2.1.31</ecNumber>
    </recommendedName>
</protein>
<comment type="similarity">
    <text evidence="3">Belongs to the glycosyl hydrolase 2 family.</text>
</comment>
<dbReference type="FunFam" id="2.60.40.10:FF:000628">
    <property type="entry name" value="Beta-glucuronidase"/>
    <property type="match status" value="1"/>
</dbReference>
<dbReference type="OMA" id="VFSQHFK"/>
<evidence type="ECO:0000259" key="13">
    <source>
        <dbReference type="Pfam" id="PF00703"/>
    </source>
</evidence>
<dbReference type="GO" id="GO:0019391">
    <property type="term" value="P:glucuronoside catabolic process"/>
    <property type="evidence" value="ECO:0007669"/>
    <property type="project" value="TreeGrafter"/>
</dbReference>
<evidence type="ECO:0000256" key="6">
    <source>
        <dbReference type="ARBA" id="ARBA00016205"/>
    </source>
</evidence>
<feature type="domain" description="Glycoside hydrolase family 2 immunoglobulin-like beta-sandwich" evidence="13">
    <location>
        <begin position="218"/>
        <end position="315"/>
    </location>
</feature>
<reference evidence="18" key="1">
    <citation type="submission" date="2012-12" db="EMBL/GenBank/DDBJ databases">
        <authorList>
            <person name="Hellsten U."/>
            <person name="Grimwood J."/>
            <person name="Chapman J.A."/>
            <person name="Shapiro H."/>
            <person name="Aerts A."/>
            <person name="Otillar R.P."/>
            <person name="Terry A.Y."/>
            <person name="Boore J.L."/>
            <person name="Simakov O."/>
            <person name="Marletaz F."/>
            <person name="Cho S.-J."/>
            <person name="Edsinger-Gonzales E."/>
            <person name="Havlak P."/>
            <person name="Kuo D.-H."/>
            <person name="Larsson T."/>
            <person name="Lv J."/>
            <person name="Arendt D."/>
            <person name="Savage R."/>
            <person name="Osoegawa K."/>
            <person name="de Jong P."/>
            <person name="Lindberg D.R."/>
            <person name="Seaver E.C."/>
            <person name="Weisblat D.A."/>
            <person name="Putnam N.H."/>
            <person name="Grigoriev I.V."/>
            <person name="Rokhsar D.S."/>
        </authorList>
    </citation>
    <scope>NUCLEOTIDE SEQUENCE</scope>
    <source>
        <strain evidence="18">I ESC-2004</strain>
    </source>
</reference>
<proteinExistence type="inferred from homology"/>
<organism evidence="16">
    <name type="scientific">Capitella teleta</name>
    <name type="common">Polychaete worm</name>
    <dbReference type="NCBI Taxonomy" id="283909"/>
    <lineage>
        <taxon>Eukaryota</taxon>
        <taxon>Metazoa</taxon>
        <taxon>Spiralia</taxon>
        <taxon>Lophotrochozoa</taxon>
        <taxon>Annelida</taxon>
        <taxon>Polychaeta</taxon>
        <taxon>Sedentaria</taxon>
        <taxon>Scolecida</taxon>
        <taxon>Capitellidae</taxon>
        <taxon>Capitella</taxon>
    </lineage>
</organism>
<evidence type="ECO:0000256" key="8">
    <source>
        <dbReference type="ARBA" id="ARBA00022801"/>
    </source>
</evidence>
<dbReference type="EMBL" id="KB305999">
    <property type="protein sequence ID" value="ELU00445.1"/>
    <property type="molecule type" value="Genomic_DNA"/>
</dbReference>
<dbReference type="GO" id="GO:0004566">
    <property type="term" value="F:beta-glucuronidase activity"/>
    <property type="evidence" value="ECO:0007669"/>
    <property type="project" value="UniProtKB-EC"/>
</dbReference>
<feature type="signal peptide" evidence="12">
    <location>
        <begin position="1"/>
        <end position="18"/>
    </location>
</feature>
<dbReference type="Gene3D" id="2.60.40.10">
    <property type="entry name" value="Immunoglobulins"/>
    <property type="match status" value="1"/>
</dbReference>
<keyword evidence="9" id="KW-0325">Glycoprotein</keyword>
<reference evidence="16 18" key="2">
    <citation type="journal article" date="2013" name="Nature">
        <title>Insights into bilaterian evolution from three spiralian genomes.</title>
        <authorList>
            <person name="Simakov O."/>
            <person name="Marletaz F."/>
            <person name="Cho S.J."/>
            <person name="Edsinger-Gonzales E."/>
            <person name="Havlak P."/>
            <person name="Hellsten U."/>
            <person name="Kuo D.H."/>
            <person name="Larsson T."/>
            <person name="Lv J."/>
            <person name="Arendt D."/>
            <person name="Savage R."/>
            <person name="Osoegawa K."/>
            <person name="de Jong P."/>
            <person name="Grimwood J."/>
            <person name="Chapman J.A."/>
            <person name="Shapiro H."/>
            <person name="Aerts A."/>
            <person name="Otillar R.P."/>
            <person name="Terry A.Y."/>
            <person name="Boore J.L."/>
            <person name="Grigoriev I.V."/>
            <person name="Lindberg D.R."/>
            <person name="Seaver E.C."/>
            <person name="Weisblat D.A."/>
            <person name="Putnam N.H."/>
            <person name="Rokhsar D.S."/>
        </authorList>
    </citation>
    <scope>NUCLEOTIDE SEQUENCE</scope>
    <source>
        <strain evidence="16 18">I ESC-2004</strain>
    </source>
</reference>
<sequence>MQWSYVAFLLTILGGGTALESGMLFPRESESRQIRELQGMWNFRADTSFDRNAGFKDKWYEQRLEKSGPVIRMPVPSSYNDITVEQDLRDHVGWVWYERDFFVPMDWVQSKRIVLRIDSAHYYAIVFVNGRQLTEHEGGHLPFEAVVNDFVNKNVQNRVTVAVNNTLTPHTIPPGRVTIHRNSSLYPENYMVQDIPFDFFNYAGLHRKVILYATPKTYVDDITVVTNISGTYGIVKYNVSIGGNAPFSTHIAVVDQEYRTIAEANESDGELNIADARLWWPYSMRQDDFGYMYELQVTVNSSDGIDVYRLPFGIRTVKATDTQLLINEEPFYCLGFGRHEDSDIRGKGLDLPLIARDYNLLKWMGSNCYRTSHYPYAEEILDEASRWGIVIIDESPAASIREEENFNDKGLKRHLVVMEELVRRDKNKPCVIMWSIANQPKSENPKSGPYFKNVFDFIRALDPTRPLTFAIRNLNPQTEYVAQYVDILSLNRYFGWYFDTGHTEVIQIHLSNELQNWYNKFKKPIIVSEYGADAIAGMHMLPSRVFTEDFQTDFLMEYHAVFDVYRKMFLVGEMIWNFADFMTKQGVFRVGGNKKGILTRERQPKDAAYLIRYRYWSIINGTDPSGYRSARYTGA</sequence>
<dbReference type="InterPro" id="IPR017853">
    <property type="entry name" value="GH"/>
</dbReference>
<keyword evidence="18" id="KW-1185">Reference proteome</keyword>
<keyword evidence="10" id="KW-0458">Lysosome</keyword>
<dbReference type="GO" id="GO:0005975">
    <property type="term" value="P:carbohydrate metabolic process"/>
    <property type="evidence" value="ECO:0007669"/>
    <property type="project" value="InterPro"/>
</dbReference>
<reference evidence="17" key="3">
    <citation type="submission" date="2015-06" db="UniProtKB">
        <authorList>
            <consortium name="EnsemblMetazoa"/>
        </authorList>
    </citation>
    <scope>IDENTIFICATION</scope>
</reference>
<name>R7U298_CAPTE</name>
<dbReference type="InterPro" id="IPR006103">
    <property type="entry name" value="Glyco_hydro_2_cat"/>
</dbReference>
<dbReference type="EMBL" id="AMQN01009692">
    <property type="status" value="NOT_ANNOTATED_CDS"/>
    <property type="molecule type" value="Genomic_DNA"/>
</dbReference>
<evidence type="ECO:0000259" key="15">
    <source>
        <dbReference type="Pfam" id="PF02837"/>
    </source>
</evidence>
<dbReference type="SUPFAM" id="SSF49303">
    <property type="entry name" value="beta-Galactosidase/glucuronidase domain"/>
    <property type="match status" value="1"/>
</dbReference>
<dbReference type="OrthoDB" id="408532at2759"/>
<evidence type="ECO:0000313" key="18">
    <source>
        <dbReference type="Proteomes" id="UP000014760"/>
    </source>
</evidence>
<dbReference type="GO" id="GO:0030246">
    <property type="term" value="F:carbohydrate binding"/>
    <property type="evidence" value="ECO:0007669"/>
    <property type="project" value="TreeGrafter"/>
</dbReference>
<dbReference type="FunFam" id="2.60.120.260:FF:000027">
    <property type="entry name" value="Beta-glucuronidase"/>
    <property type="match status" value="1"/>
</dbReference>
<feature type="chain" id="PRO_5008787577" description="Beta-glucuronidase" evidence="12">
    <location>
        <begin position="19"/>
        <end position="635"/>
    </location>
</feature>
<dbReference type="Pfam" id="PF02836">
    <property type="entry name" value="Glyco_hydro_2_C"/>
    <property type="match status" value="1"/>
</dbReference>
<dbReference type="InterPro" id="IPR013783">
    <property type="entry name" value="Ig-like_fold"/>
</dbReference>
<dbReference type="PRINTS" id="PR00132">
    <property type="entry name" value="GLHYDRLASE2"/>
</dbReference>
<dbReference type="Gene3D" id="2.60.120.260">
    <property type="entry name" value="Galactose-binding domain-like"/>
    <property type="match status" value="1"/>
</dbReference>
<dbReference type="InterPro" id="IPR008979">
    <property type="entry name" value="Galactose-bd-like_sf"/>
</dbReference>
<dbReference type="InterPro" id="IPR006104">
    <property type="entry name" value="Glyco_hydro_2_N"/>
</dbReference>
<evidence type="ECO:0000256" key="2">
    <source>
        <dbReference type="ARBA" id="ARBA00004371"/>
    </source>
</evidence>
<accession>R7U298</accession>
<evidence type="ECO:0000256" key="4">
    <source>
        <dbReference type="ARBA" id="ARBA00011881"/>
    </source>
</evidence>
<dbReference type="Pfam" id="PF02837">
    <property type="entry name" value="Glyco_hydro_2_N"/>
    <property type="match status" value="1"/>
</dbReference>
<dbReference type="FunCoup" id="R7U298">
    <property type="interactions" value="420"/>
</dbReference>
<keyword evidence="7 12" id="KW-0732">Signal</keyword>
<dbReference type="InterPro" id="IPR036156">
    <property type="entry name" value="Beta-gal/glucu_dom_sf"/>
</dbReference>
<dbReference type="Proteomes" id="UP000014760">
    <property type="component" value="Unassembled WGS sequence"/>
</dbReference>
<dbReference type="InterPro" id="IPR006102">
    <property type="entry name" value="Ig-like_GH2"/>
</dbReference>
<dbReference type="AlphaFoldDB" id="R7U298"/>
<dbReference type="EnsemblMetazoa" id="CapteT123745">
    <property type="protein sequence ID" value="CapteP123745"/>
    <property type="gene ID" value="CapteG123745"/>
</dbReference>
<evidence type="ECO:0000256" key="11">
    <source>
        <dbReference type="ARBA" id="ARBA00023295"/>
    </source>
</evidence>
<comment type="subcellular location">
    <subcellularLocation>
        <location evidence="2">Lysosome</location>
    </subcellularLocation>
</comment>